<feature type="transmembrane region" description="Helical" evidence="7">
    <location>
        <begin position="196"/>
        <end position="218"/>
    </location>
</feature>
<sequence>MRNNYNFGKIRPSVATAKALIATFHTLALLTTLLRLIHRFRRKRLGWDDLWAGVANVFAIIIFVLFLLSEVIFGKPPFLSTPIPLRTFGIVGTLVFYMTGCSKISIAVTIIRLVGEGTFRRIAKAVILAFGVVGISLSLGRVFRCGTDFSKAPICPTPRYAGYLELVFDLLGDTWLIGAPLYMLRKLKLPRQHQRLIGGVFLCGLFTTIASVVHNSFILSRQLLVAGISAHIQLGVSIIMCNLLVLVPYIYRRVRESSDGTTERTATPDPDSNGLGRLATPMATFQPREDDNSVAGEGRQGNLSRGRGNLSAPAAGTSSSHITLTELGSSMLHGFETTYNDSCHTPSQPEERSGAEHAPDPIRRQQRFRLWF</sequence>
<dbReference type="Pfam" id="PF20684">
    <property type="entry name" value="Fung_rhodopsin"/>
    <property type="match status" value="1"/>
</dbReference>
<keyword evidence="10" id="KW-1185">Reference proteome</keyword>
<dbReference type="GO" id="GO:0016020">
    <property type="term" value="C:membrane"/>
    <property type="evidence" value="ECO:0007669"/>
    <property type="project" value="UniProtKB-SubCell"/>
</dbReference>
<evidence type="ECO:0000256" key="1">
    <source>
        <dbReference type="ARBA" id="ARBA00004141"/>
    </source>
</evidence>
<feature type="compositionally biased region" description="Basic and acidic residues" evidence="6">
    <location>
        <begin position="349"/>
        <end position="363"/>
    </location>
</feature>
<keyword evidence="2 7" id="KW-0812">Transmembrane</keyword>
<evidence type="ECO:0000256" key="7">
    <source>
        <dbReference type="SAM" id="Phobius"/>
    </source>
</evidence>
<dbReference type="InParanoid" id="A0A409YP20"/>
<evidence type="ECO:0000313" key="9">
    <source>
        <dbReference type="EMBL" id="PPR04819.1"/>
    </source>
</evidence>
<feature type="region of interest" description="Disordered" evidence="6">
    <location>
        <begin position="257"/>
        <end position="320"/>
    </location>
</feature>
<feature type="transmembrane region" description="Helical" evidence="7">
    <location>
        <begin position="163"/>
        <end position="184"/>
    </location>
</feature>
<evidence type="ECO:0000256" key="2">
    <source>
        <dbReference type="ARBA" id="ARBA00022692"/>
    </source>
</evidence>
<proteinExistence type="inferred from homology"/>
<organism evidence="9 10">
    <name type="scientific">Panaeolus cyanescens</name>
    <dbReference type="NCBI Taxonomy" id="181874"/>
    <lineage>
        <taxon>Eukaryota</taxon>
        <taxon>Fungi</taxon>
        <taxon>Dikarya</taxon>
        <taxon>Basidiomycota</taxon>
        <taxon>Agaricomycotina</taxon>
        <taxon>Agaricomycetes</taxon>
        <taxon>Agaricomycetidae</taxon>
        <taxon>Agaricales</taxon>
        <taxon>Agaricineae</taxon>
        <taxon>Galeropsidaceae</taxon>
        <taxon>Panaeolus</taxon>
    </lineage>
</organism>
<comment type="caution">
    <text evidence="9">The sequence shown here is derived from an EMBL/GenBank/DDBJ whole genome shotgun (WGS) entry which is preliminary data.</text>
</comment>
<dbReference type="InterPro" id="IPR052337">
    <property type="entry name" value="SAT4-like"/>
</dbReference>
<evidence type="ECO:0000256" key="6">
    <source>
        <dbReference type="SAM" id="MobiDB-lite"/>
    </source>
</evidence>
<dbReference type="AlphaFoldDB" id="A0A409YP20"/>
<feature type="region of interest" description="Disordered" evidence="6">
    <location>
        <begin position="337"/>
        <end position="372"/>
    </location>
</feature>
<dbReference type="EMBL" id="NHTK01000890">
    <property type="protein sequence ID" value="PPR04819.1"/>
    <property type="molecule type" value="Genomic_DNA"/>
</dbReference>
<comment type="similarity">
    <text evidence="5">Belongs to the SAT4 family.</text>
</comment>
<evidence type="ECO:0000256" key="3">
    <source>
        <dbReference type="ARBA" id="ARBA00022989"/>
    </source>
</evidence>
<feature type="compositionally biased region" description="Polar residues" evidence="6">
    <location>
        <begin position="337"/>
        <end position="348"/>
    </location>
</feature>
<feature type="transmembrane region" description="Helical" evidence="7">
    <location>
        <begin position="88"/>
        <end position="113"/>
    </location>
</feature>
<feature type="transmembrane region" description="Helical" evidence="7">
    <location>
        <begin position="50"/>
        <end position="68"/>
    </location>
</feature>
<reference evidence="9 10" key="1">
    <citation type="journal article" date="2018" name="Evol. Lett.">
        <title>Horizontal gene cluster transfer increased hallucinogenic mushroom diversity.</title>
        <authorList>
            <person name="Reynolds H.T."/>
            <person name="Vijayakumar V."/>
            <person name="Gluck-Thaler E."/>
            <person name="Korotkin H.B."/>
            <person name="Matheny P.B."/>
            <person name="Slot J.C."/>
        </authorList>
    </citation>
    <scope>NUCLEOTIDE SEQUENCE [LARGE SCALE GENOMIC DNA]</scope>
    <source>
        <strain evidence="9 10">2629</strain>
    </source>
</reference>
<protein>
    <recommendedName>
        <fullName evidence="8">Rhodopsin domain-containing protein</fullName>
    </recommendedName>
</protein>
<feature type="domain" description="Rhodopsin" evidence="8">
    <location>
        <begin position="34"/>
        <end position="217"/>
    </location>
</feature>
<evidence type="ECO:0000256" key="4">
    <source>
        <dbReference type="ARBA" id="ARBA00023136"/>
    </source>
</evidence>
<evidence type="ECO:0000313" key="10">
    <source>
        <dbReference type="Proteomes" id="UP000284842"/>
    </source>
</evidence>
<dbReference type="InterPro" id="IPR049326">
    <property type="entry name" value="Rhodopsin_dom_fungi"/>
</dbReference>
<feature type="transmembrane region" description="Helical" evidence="7">
    <location>
        <begin position="125"/>
        <end position="143"/>
    </location>
</feature>
<dbReference type="PANTHER" id="PTHR33048:SF47">
    <property type="entry name" value="INTEGRAL MEMBRANE PROTEIN-RELATED"/>
    <property type="match status" value="1"/>
</dbReference>
<feature type="transmembrane region" description="Helical" evidence="7">
    <location>
        <begin position="230"/>
        <end position="251"/>
    </location>
</feature>
<evidence type="ECO:0000259" key="8">
    <source>
        <dbReference type="Pfam" id="PF20684"/>
    </source>
</evidence>
<name>A0A409YP20_9AGAR</name>
<dbReference type="STRING" id="181874.A0A409YP20"/>
<dbReference type="Proteomes" id="UP000284842">
    <property type="component" value="Unassembled WGS sequence"/>
</dbReference>
<gene>
    <name evidence="9" type="ORF">CVT24_007079</name>
</gene>
<keyword evidence="4 7" id="KW-0472">Membrane</keyword>
<dbReference type="PANTHER" id="PTHR33048">
    <property type="entry name" value="PTH11-LIKE INTEGRAL MEMBRANE PROTEIN (AFU_ORTHOLOGUE AFUA_5G11245)"/>
    <property type="match status" value="1"/>
</dbReference>
<evidence type="ECO:0000256" key="5">
    <source>
        <dbReference type="ARBA" id="ARBA00038359"/>
    </source>
</evidence>
<comment type="subcellular location">
    <subcellularLocation>
        <location evidence="1">Membrane</location>
        <topology evidence="1">Multi-pass membrane protein</topology>
    </subcellularLocation>
</comment>
<accession>A0A409YP20</accession>
<dbReference type="OrthoDB" id="3229610at2759"/>
<keyword evidence="3 7" id="KW-1133">Transmembrane helix</keyword>
<feature type="transmembrane region" description="Helical" evidence="7">
    <location>
        <begin position="20"/>
        <end position="38"/>
    </location>
</feature>